<evidence type="ECO:0000313" key="2">
    <source>
        <dbReference type="EMBL" id="GAA0948670.1"/>
    </source>
</evidence>
<feature type="region of interest" description="Disordered" evidence="1">
    <location>
        <begin position="564"/>
        <end position="614"/>
    </location>
</feature>
<evidence type="ECO:0000256" key="1">
    <source>
        <dbReference type="SAM" id="MobiDB-lite"/>
    </source>
</evidence>
<accession>A0ABN1QX04</accession>
<gene>
    <name evidence="2" type="ORF">GCM10009554_46510</name>
</gene>
<comment type="caution">
    <text evidence="2">The sequence shown here is derived from an EMBL/GenBank/DDBJ whole genome shotgun (WGS) entry which is preliminary data.</text>
</comment>
<feature type="compositionally biased region" description="Polar residues" evidence="1">
    <location>
        <begin position="482"/>
        <end position="492"/>
    </location>
</feature>
<dbReference type="Proteomes" id="UP001500542">
    <property type="component" value="Unassembled WGS sequence"/>
</dbReference>
<feature type="compositionally biased region" description="Low complexity" evidence="1">
    <location>
        <begin position="564"/>
        <end position="575"/>
    </location>
</feature>
<organism evidence="2 3">
    <name type="scientific">Kribbella koreensis</name>
    <dbReference type="NCBI Taxonomy" id="57909"/>
    <lineage>
        <taxon>Bacteria</taxon>
        <taxon>Bacillati</taxon>
        <taxon>Actinomycetota</taxon>
        <taxon>Actinomycetes</taxon>
        <taxon>Propionibacteriales</taxon>
        <taxon>Kribbellaceae</taxon>
        <taxon>Kribbella</taxon>
    </lineage>
</organism>
<protein>
    <recommendedName>
        <fullName evidence="4">DUF222 domain-containing protein</fullName>
    </recommendedName>
</protein>
<feature type="compositionally biased region" description="Low complexity" evidence="1">
    <location>
        <begin position="603"/>
        <end position="614"/>
    </location>
</feature>
<dbReference type="RefSeq" id="WP_343973781.1">
    <property type="nucleotide sequence ID" value="NZ_BAAAHK010000011.1"/>
</dbReference>
<feature type="compositionally biased region" description="Acidic residues" evidence="1">
    <location>
        <begin position="420"/>
        <end position="435"/>
    </location>
</feature>
<feature type="region of interest" description="Disordered" evidence="1">
    <location>
        <begin position="357"/>
        <end position="539"/>
    </location>
</feature>
<feature type="compositionally biased region" description="Basic and acidic residues" evidence="1">
    <location>
        <begin position="581"/>
        <end position="602"/>
    </location>
</feature>
<name>A0ABN1QX04_9ACTN</name>
<dbReference type="EMBL" id="BAAAHK010000011">
    <property type="protein sequence ID" value="GAA0948670.1"/>
    <property type="molecule type" value="Genomic_DNA"/>
</dbReference>
<sequence length="614" mass="67012">MTDRPRWTQRLTQLIRPTEQATTPERGDELAPFTDQLDHLRTLAETATDSLTASYYESVWREMGEELGYVADDLAQQKITAADLPSALEEWRAKGRAHLRHHTKAAQVFRSDPDQLARTAGLGSLYTDTCTAAGGDDAWASAEEWLEHGTPPDLGHSEFIQRLARQADAMVAAGDLDTAGRLRTVADQITDHAQNEEWWAMSHAIDATDRQASIEQSRAAAQADMENLLDRYGLQLPPDLPDEQHDERADGQQASNATEESDYEAGARLQRERGIERAVQHAYGMAEVETDFPSAWLDLESLHGELLRQARQAGREPYRREDIDAAVARMTRDGATDGSTVRLSTDPETGRARVIFEDAAPAARDDLTDTPADTDHQVTDDVVADESSSGDGDEFVEKSREEHFEDWMEHEAAQHYGDLDNTENLDAADDTDDPVPVELRGKGWLGDPLTDADKEAAWKAGSGPTAERERPPYGDWAAPGSHQGQEQASQVGDQAAEHSHDNSENNNAVTDGAGVSEPIEAAEAAPAAEKPADEKTADEPVAVTETTACAVAAARAQCVVDQARQQLDAAQQASANERDEELARWHRDDTAAQTDNEHHKDTAAAQADDPAAGL</sequence>
<evidence type="ECO:0008006" key="4">
    <source>
        <dbReference type="Google" id="ProtNLM"/>
    </source>
</evidence>
<feature type="compositionally biased region" description="Basic and acidic residues" evidence="1">
    <location>
        <begin position="395"/>
        <end position="413"/>
    </location>
</feature>
<feature type="compositionally biased region" description="Basic and acidic residues" evidence="1">
    <location>
        <begin position="363"/>
        <end position="379"/>
    </location>
</feature>
<reference evidence="2 3" key="1">
    <citation type="journal article" date="2019" name="Int. J. Syst. Evol. Microbiol.">
        <title>The Global Catalogue of Microorganisms (GCM) 10K type strain sequencing project: providing services to taxonomists for standard genome sequencing and annotation.</title>
        <authorList>
            <consortium name="The Broad Institute Genomics Platform"/>
            <consortium name="The Broad Institute Genome Sequencing Center for Infectious Disease"/>
            <person name="Wu L."/>
            <person name="Ma J."/>
        </authorList>
    </citation>
    <scope>NUCLEOTIDE SEQUENCE [LARGE SCALE GENOMIC DNA]</scope>
    <source>
        <strain evidence="2 3">JCM 10977</strain>
    </source>
</reference>
<feature type="region of interest" description="Disordered" evidence="1">
    <location>
        <begin position="233"/>
        <end position="267"/>
    </location>
</feature>
<proteinExistence type="predicted"/>
<evidence type="ECO:0000313" key="3">
    <source>
        <dbReference type="Proteomes" id="UP001500542"/>
    </source>
</evidence>
<keyword evidence="3" id="KW-1185">Reference proteome</keyword>